<keyword evidence="2" id="KW-0677">Repeat</keyword>
<evidence type="ECO:0000256" key="2">
    <source>
        <dbReference type="ARBA" id="ARBA00022737"/>
    </source>
</evidence>
<reference evidence="7" key="1">
    <citation type="submission" date="2018-05" db="EMBL/GenBank/DDBJ databases">
        <authorList>
            <person name="Lanie J.A."/>
            <person name="Ng W.-L."/>
            <person name="Kazmierczak K.M."/>
            <person name="Andrzejewski T.M."/>
            <person name="Davidsen T.M."/>
            <person name="Wayne K.J."/>
            <person name="Tettelin H."/>
            <person name="Glass J.I."/>
            <person name="Rusch D."/>
            <person name="Podicherti R."/>
            <person name="Tsui H.-C.T."/>
            <person name="Winkler M.E."/>
        </authorList>
    </citation>
    <scope>NUCLEOTIDE SEQUENCE</scope>
</reference>
<accession>A0A382HMZ4</accession>
<dbReference type="InterPro" id="IPR003409">
    <property type="entry name" value="MORN"/>
</dbReference>
<dbReference type="FunFam" id="2.20.110.10:FF:000002">
    <property type="entry name" value="Phosphatidylinositol 4-phosphate 5-kinase 8"/>
    <property type="match status" value="1"/>
</dbReference>
<keyword evidence="3" id="KW-0968">Cytoplasmic vesicle</keyword>
<dbReference type="GO" id="GO:0001669">
    <property type="term" value="C:acrosomal vesicle"/>
    <property type="evidence" value="ECO:0007669"/>
    <property type="project" value="UniProtKB-SubCell"/>
</dbReference>
<comment type="subcellular location">
    <subcellularLocation>
        <location evidence="1">Cytoplasmic vesicle</location>
        <location evidence="1">Secretory vesicle</location>
        <location evidence="1">Acrosome</location>
    </subcellularLocation>
</comment>
<feature type="compositionally biased region" description="Basic and acidic residues" evidence="6">
    <location>
        <begin position="117"/>
        <end position="133"/>
    </location>
</feature>
<feature type="compositionally biased region" description="Low complexity" evidence="6">
    <location>
        <begin position="58"/>
        <end position="71"/>
    </location>
</feature>
<dbReference type="PANTHER" id="PTHR46511">
    <property type="entry name" value="MORN REPEAT-CONTAINING PROTEIN 3"/>
    <property type="match status" value="1"/>
</dbReference>
<feature type="non-terminal residue" evidence="7">
    <location>
        <position position="141"/>
    </location>
</feature>
<dbReference type="InterPro" id="IPR052472">
    <property type="entry name" value="MORN3"/>
</dbReference>
<dbReference type="PANTHER" id="PTHR46511:SF1">
    <property type="entry name" value="MORN REPEAT-CONTAINING PROTEIN 3"/>
    <property type="match status" value="1"/>
</dbReference>
<protein>
    <recommendedName>
        <fullName evidence="4">MORN repeat-containing protein 3</fullName>
    </recommendedName>
</protein>
<dbReference type="AlphaFoldDB" id="A0A382HMZ4"/>
<dbReference type="PROSITE" id="PS51257">
    <property type="entry name" value="PROKAR_LIPOPROTEIN"/>
    <property type="match status" value="1"/>
</dbReference>
<dbReference type="SMART" id="SM00698">
    <property type="entry name" value="MORN"/>
    <property type="match status" value="4"/>
</dbReference>
<evidence type="ECO:0000256" key="4">
    <source>
        <dbReference type="ARBA" id="ARBA00039854"/>
    </source>
</evidence>
<evidence type="ECO:0000313" key="7">
    <source>
        <dbReference type="EMBL" id="SVB88764.1"/>
    </source>
</evidence>
<name>A0A382HMZ4_9ZZZZ</name>
<dbReference type="Gene3D" id="2.20.110.10">
    <property type="entry name" value="Histone H3 K4-specific methyltransferase SET7/9 N-terminal domain"/>
    <property type="match status" value="2"/>
</dbReference>
<feature type="region of interest" description="Disordered" evidence="6">
    <location>
        <begin position="50"/>
        <end position="71"/>
    </location>
</feature>
<dbReference type="SUPFAM" id="SSF82185">
    <property type="entry name" value="Histone H3 K4-specific methyltransferase SET7/9 N-terminal domain"/>
    <property type="match status" value="1"/>
</dbReference>
<dbReference type="Pfam" id="PF02493">
    <property type="entry name" value="MORN"/>
    <property type="match status" value="4"/>
</dbReference>
<gene>
    <name evidence="7" type="ORF">METZ01_LOCUS241618</name>
</gene>
<evidence type="ECO:0000256" key="5">
    <source>
        <dbReference type="ARBA" id="ARBA00045851"/>
    </source>
</evidence>
<dbReference type="EMBL" id="UINC01062291">
    <property type="protein sequence ID" value="SVB88764.1"/>
    <property type="molecule type" value="Genomic_DNA"/>
</dbReference>
<organism evidence="7">
    <name type="scientific">marine metagenome</name>
    <dbReference type="NCBI Taxonomy" id="408172"/>
    <lineage>
        <taxon>unclassified sequences</taxon>
        <taxon>metagenomes</taxon>
        <taxon>ecological metagenomes</taxon>
    </lineage>
</organism>
<evidence type="ECO:0000256" key="6">
    <source>
        <dbReference type="SAM" id="MobiDB-lite"/>
    </source>
</evidence>
<proteinExistence type="predicted"/>
<evidence type="ECO:0000256" key="3">
    <source>
        <dbReference type="ARBA" id="ARBA00023329"/>
    </source>
</evidence>
<feature type="region of interest" description="Disordered" evidence="6">
    <location>
        <begin position="96"/>
        <end position="141"/>
    </location>
</feature>
<comment type="function">
    <text evidence="5">Assembles a suppression complex (suppresome) by tethering SIRT1 and MDM2 to regulate composite modifications of p53/TP53. Confers both deacetylation-mediated functional inactivation, by SIRT1, and ubiquitination-dependent degradation, by MDM2, of p53/TP53, promoting a proliferative and cell survival behaviors. May play a role in the regulation of spermatogenesis.</text>
</comment>
<evidence type="ECO:0000256" key="1">
    <source>
        <dbReference type="ARBA" id="ARBA00004218"/>
    </source>
</evidence>
<sequence>MRHILIIIISILLFSYLLVSCQKEDDVLYRWDDGKKGFEWKTFGDADTQPKYKGEISNGKPNGTGTGTYPNGRKYVGDWKDGKLNGRGTLTLPDGEKYVGDWKDNRRHGQGTLLSPDGKKYEGEWKDDKKHGQGTETYPNG</sequence>